<accession>A0ABQ5QZ83</accession>
<reference evidence="2" key="1">
    <citation type="submission" date="2022-12" db="EMBL/GenBank/DDBJ databases">
        <title>New Phytohabitans aurantiacus sp. RD004123 nov., an actinomycete isolated from soil.</title>
        <authorList>
            <person name="Triningsih D.W."/>
            <person name="Harunari E."/>
            <person name="Igarashi Y."/>
        </authorList>
    </citation>
    <scope>NUCLEOTIDE SEQUENCE</scope>
    <source>
        <strain evidence="2">RD004123</strain>
    </source>
</reference>
<organism evidence="2 3">
    <name type="scientific">Phytohabitans aurantiacus</name>
    <dbReference type="NCBI Taxonomy" id="3016789"/>
    <lineage>
        <taxon>Bacteria</taxon>
        <taxon>Bacillati</taxon>
        <taxon>Actinomycetota</taxon>
        <taxon>Actinomycetes</taxon>
        <taxon>Micromonosporales</taxon>
        <taxon>Micromonosporaceae</taxon>
    </lineage>
</organism>
<keyword evidence="3" id="KW-1185">Reference proteome</keyword>
<dbReference type="EMBL" id="BSDI01000029">
    <property type="protein sequence ID" value="GLH99868.1"/>
    <property type="molecule type" value="Genomic_DNA"/>
</dbReference>
<name>A0ABQ5QZ83_9ACTN</name>
<gene>
    <name evidence="2" type="ORF">Pa4123_51440</name>
</gene>
<sequence>RRHHRTTAHGAEARTARAQGFRASPGGQPNRGTYLDV</sequence>
<dbReference type="Proteomes" id="UP001144280">
    <property type="component" value="Unassembled WGS sequence"/>
</dbReference>
<comment type="caution">
    <text evidence="2">The sequence shown here is derived from an EMBL/GenBank/DDBJ whole genome shotgun (WGS) entry which is preliminary data.</text>
</comment>
<evidence type="ECO:0000313" key="3">
    <source>
        <dbReference type="Proteomes" id="UP001144280"/>
    </source>
</evidence>
<proteinExistence type="predicted"/>
<protein>
    <submittedName>
        <fullName evidence="2">Uncharacterized protein</fullName>
    </submittedName>
</protein>
<feature type="region of interest" description="Disordered" evidence="1">
    <location>
        <begin position="1"/>
        <end position="37"/>
    </location>
</feature>
<evidence type="ECO:0000313" key="2">
    <source>
        <dbReference type="EMBL" id="GLH99868.1"/>
    </source>
</evidence>
<evidence type="ECO:0000256" key="1">
    <source>
        <dbReference type="SAM" id="MobiDB-lite"/>
    </source>
</evidence>
<feature type="non-terminal residue" evidence="2">
    <location>
        <position position="1"/>
    </location>
</feature>